<dbReference type="AlphaFoldDB" id="A0A0U2W6E7"/>
<dbReference type="InterPro" id="IPR000073">
    <property type="entry name" value="AB_hydrolase_1"/>
</dbReference>
<accession>A0A0U2W6E7</accession>
<dbReference type="InterPro" id="IPR050471">
    <property type="entry name" value="AB_hydrolase"/>
</dbReference>
<evidence type="ECO:0000259" key="1">
    <source>
        <dbReference type="Pfam" id="PF12697"/>
    </source>
</evidence>
<name>A0A0U2W6E7_9BACT</name>
<proteinExistence type="predicted"/>
<reference evidence="2" key="1">
    <citation type="journal article" date="2016" name="ISME J.">
        <title>Functional metagenomic screen reveals new and diverse microbial rhodopsins.</title>
        <authorList>
            <person name="Pushkarev A."/>
            <person name="Beja O."/>
        </authorList>
    </citation>
    <scope>NUCLEOTIDE SEQUENCE</scope>
</reference>
<evidence type="ECO:0000313" key="2">
    <source>
        <dbReference type="EMBL" id="ALS56227.1"/>
    </source>
</evidence>
<sequence length="271" mass="29520">MNEMKKTEHFARTSDGTKIRYLIWSAGTATKKLVLVHSLAMTADFWDATAKAIGPDVDVLAIDCRGHGLSDKPQGPYSVELFASDLASVLDNAGWDTAIIGGASMGGCVAITFANMYAERTVGLGLIDTTAWYGETSIEDWEERGQKAITTGMNAMTGFQKTRWFSDNFRAENKNIVEHAVEVFVANDPNAYLETCRMLGRCNQSNALKDISVPCEIVVGEEDYATPVAMAESMHQAIVGSNLTVIPKARHLTPLEVPKTIARILLEIDIG</sequence>
<dbReference type="PRINTS" id="PR00111">
    <property type="entry name" value="ABHYDROLASE"/>
</dbReference>
<feature type="domain" description="AB hydrolase-1" evidence="1">
    <location>
        <begin position="33"/>
        <end position="263"/>
    </location>
</feature>
<dbReference type="GO" id="GO:0016787">
    <property type="term" value="F:hydrolase activity"/>
    <property type="evidence" value="ECO:0007669"/>
    <property type="project" value="UniProtKB-KW"/>
</dbReference>
<dbReference type="PANTHER" id="PTHR43433:SF1">
    <property type="entry name" value="BLL5160 PROTEIN"/>
    <property type="match status" value="1"/>
</dbReference>
<keyword evidence="2" id="KW-0378">Hydrolase</keyword>
<dbReference type="Gene3D" id="3.40.50.1820">
    <property type="entry name" value="alpha/beta hydrolase"/>
    <property type="match status" value="1"/>
</dbReference>
<dbReference type="InterPro" id="IPR029058">
    <property type="entry name" value="AB_hydrolase_fold"/>
</dbReference>
<protein>
    <submittedName>
        <fullName evidence="2">Putative b-ketoadipate enol-lactone hydrolase protein</fullName>
    </submittedName>
</protein>
<dbReference type="EMBL" id="KT201091">
    <property type="protein sequence ID" value="ALS56227.1"/>
    <property type="molecule type" value="Genomic_DNA"/>
</dbReference>
<dbReference type="PANTHER" id="PTHR43433">
    <property type="entry name" value="HYDROLASE, ALPHA/BETA FOLD FAMILY PROTEIN"/>
    <property type="match status" value="1"/>
</dbReference>
<dbReference type="Pfam" id="PF12697">
    <property type="entry name" value="Abhydrolase_6"/>
    <property type="match status" value="1"/>
</dbReference>
<dbReference type="SUPFAM" id="SSF53474">
    <property type="entry name" value="alpha/beta-Hydrolases"/>
    <property type="match status" value="1"/>
</dbReference>
<organism evidence="2">
    <name type="scientific">uncultured bacterium EIL20A02</name>
    <dbReference type="NCBI Taxonomy" id="1768200"/>
    <lineage>
        <taxon>Bacteria</taxon>
        <taxon>environmental samples</taxon>
    </lineage>
</organism>